<comment type="caution">
    <text evidence="1">The sequence shown here is derived from an EMBL/GenBank/DDBJ whole genome shotgun (WGS) entry which is preliminary data.</text>
</comment>
<protein>
    <submittedName>
        <fullName evidence="1">Uncharacterized protein</fullName>
    </submittedName>
</protein>
<proteinExistence type="predicted"/>
<dbReference type="Proteomes" id="UP001439875">
    <property type="component" value="Unassembled WGS sequence"/>
</dbReference>
<organism evidence="1 2">
    <name type="scientific">Robertmurraya yapensis</name>
    <name type="common">ex Hitch et al 2024</name>
    <dbReference type="NCBI Taxonomy" id="3133160"/>
    <lineage>
        <taxon>Bacteria</taxon>
        <taxon>Bacillati</taxon>
        <taxon>Bacillota</taxon>
        <taxon>Bacilli</taxon>
        <taxon>Bacillales</taxon>
        <taxon>Bacillaceae</taxon>
        <taxon>Robertmurraya</taxon>
    </lineage>
</organism>
<name>A0ACC6SEE1_9BACI</name>
<sequence>MSKDHVLVVGGSGMLKGVVKYFMEQANIVTVVGRNRRRLQMLEQEFHGMPGVLNSVTVDYTNTDEFIQEISRSITQYGPIRTSVNWIHSTAPNAPVALMDLQNTTSPGSTFLRLLGSAYGNPEKKSNDRKIMKKACPNIHYCEVILGFVLAGNSSRWLTNQEICQGVVKAIESQADRKIIGTVSPWSMRP</sequence>
<reference evidence="1" key="1">
    <citation type="submission" date="2024-03" db="EMBL/GenBank/DDBJ databases">
        <title>Human intestinal bacterial collection.</title>
        <authorList>
            <person name="Pauvert C."/>
            <person name="Hitch T.C.A."/>
            <person name="Clavel T."/>
        </authorList>
    </citation>
    <scope>NUCLEOTIDE SEQUENCE</scope>
    <source>
        <strain evidence="1">CLA-AA-H227</strain>
    </source>
</reference>
<evidence type="ECO:0000313" key="1">
    <source>
        <dbReference type="EMBL" id="MEQ2527439.1"/>
    </source>
</evidence>
<gene>
    <name evidence="1" type="ORF">WMO40_12055</name>
</gene>
<accession>A0ACC6SEE1</accession>
<evidence type="ECO:0000313" key="2">
    <source>
        <dbReference type="Proteomes" id="UP001439875"/>
    </source>
</evidence>
<keyword evidence="2" id="KW-1185">Reference proteome</keyword>
<dbReference type="EMBL" id="JBBMEW010000009">
    <property type="protein sequence ID" value="MEQ2527439.1"/>
    <property type="molecule type" value="Genomic_DNA"/>
</dbReference>